<evidence type="ECO:0000313" key="1">
    <source>
        <dbReference type="EMBL" id="QQP52935.1"/>
    </source>
</evidence>
<gene>
    <name evidence="1" type="ORF">FKW44_005233</name>
</gene>
<evidence type="ECO:0000313" key="2">
    <source>
        <dbReference type="Proteomes" id="UP000595437"/>
    </source>
</evidence>
<proteinExistence type="predicted"/>
<name>A0A7T8KBN3_CALRO</name>
<sequence length="85" mass="9883">WAAAQIIVWNCVPIYNSDSTVDIISQNAQRPFFFKNIESPDKLEDWAIANDTLSINFSHHAHSFKGGRFKYPNPLEPERRFFDVL</sequence>
<keyword evidence="2" id="KW-1185">Reference proteome</keyword>
<organism evidence="1 2">
    <name type="scientific">Caligus rogercresseyi</name>
    <name type="common">Sea louse</name>
    <dbReference type="NCBI Taxonomy" id="217165"/>
    <lineage>
        <taxon>Eukaryota</taxon>
        <taxon>Metazoa</taxon>
        <taxon>Ecdysozoa</taxon>
        <taxon>Arthropoda</taxon>
        <taxon>Crustacea</taxon>
        <taxon>Multicrustacea</taxon>
        <taxon>Hexanauplia</taxon>
        <taxon>Copepoda</taxon>
        <taxon>Siphonostomatoida</taxon>
        <taxon>Caligidae</taxon>
        <taxon>Caligus</taxon>
    </lineage>
</organism>
<reference evidence="2" key="1">
    <citation type="submission" date="2021-01" db="EMBL/GenBank/DDBJ databases">
        <title>Caligus Genome Assembly.</title>
        <authorList>
            <person name="Gallardo-Escarate C."/>
        </authorList>
    </citation>
    <scope>NUCLEOTIDE SEQUENCE [LARGE SCALE GENOMIC DNA]</scope>
</reference>
<dbReference type="EMBL" id="CP045892">
    <property type="protein sequence ID" value="QQP52935.1"/>
    <property type="molecule type" value="Genomic_DNA"/>
</dbReference>
<dbReference type="AlphaFoldDB" id="A0A7T8KBN3"/>
<protein>
    <submittedName>
        <fullName evidence="1">Uncharacterized protein</fullName>
    </submittedName>
</protein>
<feature type="non-terminal residue" evidence="1">
    <location>
        <position position="1"/>
    </location>
</feature>
<dbReference type="Proteomes" id="UP000595437">
    <property type="component" value="Chromosome 3"/>
</dbReference>
<accession>A0A7T8KBN3</accession>